<evidence type="ECO:0000313" key="3">
    <source>
        <dbReference type="EMBL" id="MYL35483.1"/>
    </source>
</evidence>
<keyword evidence="2" id="KW-0067">ATP-binding</keyword>
<evidence type="ECO:0000256" key="1">
    <source>
        <dbReference type="ARBA" id="ARBA00022741"/>
    </source>
</evidence>
<dbReference type="GO" id="GO:0009898">
    <property type="term" value="C:cytoplasmic side of plasma membrane"/>
    <property type="evidence" value="ECO:0007669"/>
    <property type="project" value="TreeGrafter"/>
</dbReference>
<dbReference type="PANTHER" id="PTHR43384">
    <property type="entry name" value="SEPTUM SITE-DETERMINING PROTEIN MIND HOMOLOG, CHLOROPLASTIC-RELATED"/>
    <property type="match status" value="1"/>
</dbReference>
<keyword evidence="1" id="KW-0547">Nucleotide-binding</keyword>
<organism evidence="3 4">
    <name type="scientific">Pontibacillus yanchengensis</name>
    <dbReference type="NCBI Taxonomy" id="462910"/>
    <lineage>
        <taxon>Bacteria</taxon>
        <taxon>Bacillati</taxon>
        <taxon>Bacillota</taxon>
        <taxon>Bacilli</taxon>
        <taxon>Bacillales</taxon>
        <taxon>Bacillaceae</taxon>
        <taxon>Pontibacillus</taxon>
    </lineage>
</organism>
<evidence type="ECO:0000313" key="4">
    <source>
        <dbReference type="Proteomes" id="UP000468638"/>
    </source>
</evidence>
<dbReference type="AlphaFoldDB" id="A0A6I5A579"/>
<accession>A0A6I5A579</accession>
<sequence length="378" mass="43486">MRVGVHSSRANITQTLESIPSIQAVQEFSSIDELKKDKKVKAILLDQNGFNTQDLLSFREVFPNHHFIILMKEKDEFFEKSCIAHDIKPVFNDIRDDELKNIIQTSWFKEKENTDNDHVIAIRGTHRQCGTTQTSLSLARSFAAYNRRVAVVGLNPYNPGYVRGLDNKYSLDYIYDHLESDVIRDAETLMKYMDESHGVHYLPGNSDLYKAPSFKETPIKRMIQYLKREFDIVILDVGSFYDSFLAMTALKEAGTHILIATQEVISLNEYQRWNEQIIDKFDLELPSSYLVVNKYATNAIITPKHISETLDIPMISHIPFFPEAADAEYEDGVLYDTIFKPYNRAIDGIAKALNQELVSEGKKANKNWFSSIKEKMFS</sequence>
<dbReference type="Gene3D" id="3.40.50.300">
    <property type="entry name" value="P-loop containing nucleotide triphosphate hydrolases"/>
    <property type="match status" value="1"/>
</dbReference>
<dbReference type="SUPFAM" id="SSF52540">
    <property type="entry name" value="P-loop containing nucleoside triphosphate hydrolases"/>
    <property type="match status" value="1"/>
</dbReference>
<name>A0A6I5A579_9BACI</name>
<dbReference type="GO" id="GO:0016887">
    <property type="term" value="F:ATP hydrolysis activity"/>
    <property type="evidence" value="ECO:0007669"/>
    <property type="project" value="TreeGrafter"/>
</dbReference>
<dbReference type="GO" id="GO:0005829">
    <property type="term" value="C:cytosol"/>
    <property type="evidence" value="ECO:0007669"/>
    <property type="project" value="TreeGrafter"/>
</dbReference>
<dbReference type="PANTHER" id="PTHR43384:SF6">
    <property type="entry name" value="SEPTUM SITE-DETERMINING PROTEIN MIND HOMOLOG, CHLOROPLASTIC"/>
    <property type="match status" value="1"/>
</dbReference>
<dbReference type="EMBL" id="WMEQ01000017">
    <property type="protein sequence ID" value="MYL35483.1"/>
    <property type="molecule type" value="Genomic_DNA"/>
</dbReference>
<dbReference type="RefSeq" id="WP_160850440.1">
    <property type="nucleotide sequence ID" value="NZ_WMEQ01000017.1"/>
</dbReference>
<comment type="caution">
    <text evidence="3">The sequence shown here is derived from an EMBL/GenBank/DDBJ whole genome shotgun (WGS) entry which is preliminary data.</text>
</comment>
<dbReference type="GO" id="GO:0005524">
    <property type="term" value="F:ATP binding"/>
    <property type="evidence" value="ECO:0007669"/>
    <property type="project" value="UniProtKB-KW"/>
</dbReference>
<dbReference type="InterPro" id="IPR050625">
    <property type="entry name" value="ParA/MinD_ATPase"/>
</dbReference>
<evidence type="ECO:0000256" key="2">
    <source>
        <dbReference type="ARBA" id="ARBA00022840"/>
    </source>
</evidence>
<protein>
    <recommendedName>
        <fullName evidence="5">AAA family ATPase</fullName>
    </recommendedName>
</protein>
<gene>
    <name evidence="3" type="ORF">GLW05_18035</name>
</gene>
<dbReference type="GO" id="GO:0051782">
    <property type="term" value="P:negative regulation of cell division"/>
    <property type="evidence" value="ECO:0007669"/>
    <property type="project" value="TreeGrafter"/>
</dbReference>
<reference evidence="3 4" key="1">
    <citation type="submission" date="2019-11" db="EMBL/GenBank/DDBJ databases">
        <title>Genome sequences of 17 halophilic strains isolated from different environments.</title>
        <authorList>
            <person name="Furrow R.E."/>
        </authorList>
    </citation>
    <scope>NUCLEOTIDE SEQUENCE [LARGE SCALE GENOMIC DNA]</scope>
    <source>
        <strain evidence="3 4">22514_16_FS</strain>
    </source>
</reference>
<dbReference type="OrthoDB" id="2941368at2"/>
<evidence type="ECO:0008006" key="5">
    <source>
        <dbReference type="Google" id="ProtNLM"/>
    </source>
</evidence>
<dbReference type="InterPro" id="IPR027417">
    <property type="entry name" value="P-loop_NTPase"/>
</dbReference>
<proteinExistence type="predicted"/>
<dbReference type="Proteomes" id="UP000468638">
    <property type="component" value="Unassembled WGS sequence"/>
</dbReference>